<gene>
    <name evidence="1" type="ORF">A2Z67_00350</name>
</gene>
<dbReference type="EMBL" id="MGFQ01000038">
    <property type="protein sequence ID" value="OGM08675.1"/>
    <property type="molecule type" value="Genomic_DNA"/>
</dbReference>
<evidence type="ECO:0000313" key="2">
    <source>
        <dbReference type="Proteomes" id="UP000176939"/>
    </source>
</evidence>
<proteinExistence type="predicted"/>
<protein>
    <submittedName>
        <fullName evidence="1">Uncharacterized protein</fullName>
    </submittedName>
</protein>
<dbReference type="AlphaFoldDB" id="A0A1F7X2Y6"/>
<sequence>MQKFKAYVQKMLDFEKDAFNKFRVVHDDYALNPDKFQDEFNLEGEKILTIVRTWENKLCMQSEKAGYGSYTTNLAEKFQEEVRKHFPEIVNVGLKVENKSQEASRPKFRRFPNKLVTSIFQIKRIKLS</sequence>
<reference evidence="1 2" key="1">
    <citation type="journal article" date="2016" name="Nat. Commun.">
        <title>Thousands of microbial genomes shed light on interconnected biogeochemical processes in an aquifer system.</title>
        <authorList>
            <person name="Anantharaman K."/>
            <person name="Brown C.T."/>
            <person name="Hug L.A."/>
            <person name="Sharon I."/>
            <person name="Castelle C.J."/>
            <person name="Probst A.J."/>
            <person name="Thomas B.C."/>
            <person name="Singh A."/>
            <person name="Wilkins M.J."/>
            <person name="Karaoz U."/>
            <person name="Brodie E.L."/>
            <person name="Williams K.H."/>
            <person name="Hubbard S.S."/>
            <person name="Banfield J.F."/>
        </authorList>
    </citation>
    <scope>NUCLEOTIDE SEQUENCE [LARGE SCALE GENOMIC DNA]</scope>
</reference>
<dbReference type="Proteomes" id="UP000176939">
    <property type="component" value="Unassembled WGS sequence"/>
</dbReference>
<name>A0A1F7X2Y6_9BACT</name>
<accession>A0A1F7X2Y6</accession>
<organism evidence="1 2">
    <name type="scientific">Candidatus Woesebacteria bacterium RBG_13_36_22</name>
    <dbReference type="NCBI Taxonomy" id="1802478"/>
    <lineage>
        <taxon>Bacteria</taxon>
        <taxon>Candidatus Woeseibacteriota</taxon>
    </lineage>
</organism>
<evidence type="ECO:0000313" key="1">
    <source>
        <dbReference type="EMBL" id="OGM08675.1"/>
    </source>
</evidence>
<comment type="caution">
    <text evidence="1">The sequence shown here is derived from an EMBL/GenBank/DDBJ whole genome shotgun (WGS) entry which is preliminary data.</text>
</comment>